<sequence length="89" mass="10353">MTESLKAAETVTSRSEQGDRFHDESFREGFEEGRLRAARRILIRILELTPGGISVQHRRRIEASTDRQELDDWLGAIFRIRNWSAPARE</sequence>
<dbReference type="RefSeq" id="WP_270120842.1">
    <property type="nucleotide sequence ID" value="NZ_BAAAOM010000004.1"/>
</dbReference>
<comment type="caution">
    <text evidence="2">The sequence shown here is derived from an EMBL/GenBank/DDBJ whole genome shotgun (WGS) entry which is preliminary data.</text>
</comment>
<evidence type="ECO:0000313" key="2">
    <source>
        <dbReference type="EMBL" id="MDA1384394.1"/>
    </source>
</evidence>
<feature type="region of interest" description="Disordered" evidence="1">
    <location>
        <begin position="1"/>
        <end position="23"/>
    </location>
</feature>
<dbReference type="Proteomes" id="UP001145799">
    <property type="component" value="Unassembled WGS sequence"/>
</dbReference>
<reference evidence="2" key="1">
    <citation type="submission" date="2022-12" db="EMBL/GenBank/DDBJ databases">
        <title>Gycomyces niveus sp.nov., a novel actinomycete isolated from soil in Shouguang.</title>
        <authorList>
            <person name="Yang X."/>
        </authorList>
    </citation>
    <scope>NUCLEOTIDE SEQUENCE</scope>
    <source>
        <strain evidence="2">DSM 44724</strain>
    </source>
</reference>
<dbReference type="Proteomes" id="UP001183604">
    <property type="component" value="Unassembled WGS sequence"/>
</dbReference>
<name>A0A9X3PI42_9ACTN</name>
<dbReference type="EMBL" id="JAPZVQ010000002">
    <property type="protein sequence ID" value="MDA1384394.1"/>
    <property type="molecule type" value="Genomic_DNA"/>
</dbReference>
<proteinExistence type="predicted"/>
<evidence type="ECO:0000313" key="3">
    <source>
        <dbReference type="EMBL" id="MDR7339172.1"/>
    </source>
</evidence>
<evidence type="ECO:0000313" key="4">
    <source>
        <dbReference type="Proteomes" id="UP001145799"/>
    </source>
</evidence>
<protein>
    <submittedName>
        <fullName evidence="2">Uncharacterized protein</fullName>
    </submittedName>
</protein>
<organism evidence="2 4">
    <name type="scientific">Glycomyces lechevalierae</name>
    <dbReference type="NCBI Taxonomy" id="256034"/>
    <lineage>
        <taxon>Bacteria</taxon>
        <taxon>Bacillati</taxon>
        <taxon>Actinomycetota</taxon>
        <taxon>Actinomycetes</taxon>
        <taxon>Glycomycetales</taxon>
        <taxon>Glycomycetaceae</taxon>
        <taxon>Glycomyces</taxon>
    </lineage>
</organism>
<evidence type="ECO:0000313" key="5">
    <source>
        <dbReference type="Proteomes" id="UP001183604"/>
    </source>
</evidence>
<accession>A0A9X3PI42</accession>
<dbReference type="AlphaFoldDB" id="A0A9X3PI42"/>
<reference evidence="3 5" key="2">
    <citation type="submission" date="2023-07" db="EMBL/GenBank/DDBJ databases">
        <title>Sequencing the genomes of 1000 actinobacteria strains.</title>
        <authorList>
            <person name="Klenk H.-P."/>
        </authorList>
    </citation>
    <scope>NUCLEOTIDE SEQUENCE [LARGE SCALE GENOMIC DNA]</scope>
    <source>
        <strain evidence="3 5">DSM 44724</strain>
    </source>
</reference>
<evidence type="ECO:0000256" key="1">
    <source>
        <dbReference type="SAM" id="MobiDB-lite"/>
    </source>
</evidence>
<gene>
    <name evidence="3" type="ORF">J2S69_002891</name>
    <name evidence="2" type="ORF">O2L01_05320</name>
</gene>
<keyword evidence="5" id="KW-1185">Reference proteome</keyword>
<dbReference type="EMBL" id="JAVDYD010000001">
    <property type="protein sequence ID" value="MDR7339172.1"/>
    <property type="molecule type" value="Genomic_DNA"/>
</dbReference>